<proteinExistence type="predicted"/>
<dbReference type="ProteomicsDB" id="197781"/>
<evidence type="ECO:0000313" key="2">
    <source>
        <dbReference type="EMBL" id="ANM61266.1"/>
    </source>
</evidence>
<dbReference type="InParanoid" id="A0A1P8AX78"/>
<reference evidence="2 3" key="1">
    <citation type="journal article" date="1999" name="Nature">
        <title>Sequence and analysis of chromosome 2 of the plant Arabidopsis thaliana.</title>
        <authorList>
            <person name="Lin X."/>
            <person name="Kaul S."/>
            <person name="Rounsley S."/>
            <person name="Shea T.P."/>
            <person name="Benito M.I."/>
            <person name="Town C.D."/>
            <person name="Fujii C.Y."/>
            <person name="Mason T."/>
            <person name="Bowman C.L."/>
            <person name="Barnstead M."/>
            <person name="Feldblyum T.V."/>
            <person name="Buell C.R."/>
            <person name="Ketchum K.A."/>
            <person name="Lee J."/>
            <person name="Ronning C.M."/>
            <person name="Koo H.L."/>
            <person name="Moffat K.S."/>
            <person name="Cronin L.A."/>
            <person name="Shen M."/>
            <person name="Pai G."/>
            <person name="Van Aken S."/>
            <person name="Umayam L."/>
            <person name="Tallon L.J."/>
            <person name="Gill J.E."/>
            <person name="Adams M.D."/>
            <person name="Carrera A.J."/>
            <person name="Creasy T.H."/>
            <person name="Goodman H.M."/>
            <person name="Somerville C.R."/>
            <person name="Copenhaver G.P."/>
            <person name="Preuss D."/>
            <person name="Nierman W.C."/>
            <person name="White O."/>
            <person name="Eisen J.A."/>
            <person name="Salzberg S.L."/>
            <person name="Fraser C.M."/>
            <person name="Venter J.C."/>
        </authorList>
    </citation>
    <scope>NUCLEOTIDE SEQUENCE [LARGE SCALE GENOMIC DNA]</scope>
    <source>
        <strain evidence="3">cv. Columbia</strain>
    </source>
</reference>
<protein>
    <submittedName>
        <fullName evidence="2">Uncharacterized protein</fullName>
    </submittedName>
</protein>
<dbReference type="EMBL" id="CP002685">
    <property type="protein sequence ID" value="ANM61266.1"/>
    <property type="molecule type" value="Genomic_DNA"/>
</dbReference>
<accession>A0A1P8AX78</accession>
<dbReference type="AlphaFoldDB" id="A0A1P8AX78"/>
<evidence type="ECO:0000313" key="3">
    <source>
        <dbReference type="Proteomes" id="UP000006548"/>
    </source>
</evidence>
<sequence>MELSFEDNELGEVRILKKVLSYADKALKHD</sequence>
<evidence type="ECO:0000313" key="1">
    <source>
        <dbReference type="Araport" id="AT2G31265"/>
    </source>
</evidence>
<dbReference type="RefSeq" id="NP_001323493.1">
    <property type="nucleotide sequence ID" value="NM_001336325.1"/>
</dbReference>
<dbReference type="TAIR" id="AT2G31265"/>
<organism evidence="2 3">
    <name type="scientific">Arabidopsis thaliana</name>
    <name type="common">Mouse-ear cress</name>
    <dbReference type="NCBI Taxonomy" id="3702"/>
    <lineage>
        <taxon>Eukaryota</taxon>
        <taxon>Viridiplantae</taxon>
        <taxon>Streptophyta</taxon>
        <taxon>Embryophyta</taxon>
        <taxon>Tracheophyta</taxon>
        <taxon>Spermatophyta</taxon>
        <taxon>Magnoliopsida</taxon>
        <taxon>eudicotyledons</taxon>
        <taxon>Gunneridae</taxon>
        <taxon>Pentapetalae</taxon>
        <taxon>rosids</taxon>
        <taxon>malvids</taxon>
        <taxon>Brassicales</taxon>
        <taxon>Brassicaceae</taxon>
        <taxon>Camelineae</taxon>
        <taxon>Arabidopsis</taxon>
    </lineage>
</organism>
<dbReference type="Araport" id="AT2G31265"/>
<dbReference type="GeneID" id="28718320"/>
<reference evidence="3" key="2">
    <citation type="journal article" date="2017" name="Plant J.">
        <title>Araport11: a complete reannotation of the Arabidopsis thaliana reference genome.</title>
        <authorList>
            <person name="Cheng C.Y."/>
            <person name="Krishnakumar V."/>
            <person name="Chan A.P."/>
            <person name="Thibaud-Nissen F."/>
            <person name="Schobel S."/>
            <person name="Town C.D."/>
        </authorList>
    </citation>
    <scope>GENOME REANNOTATION</scope>
    <source>
        <strain evidence="3">cv. Columbia</strain>
    </source>
</reference>
<keyword evidence="3" id="KW-1185">Reference proteome</keyword>
<name>A0A1P8AX78_ARATH</name>
<dbReference type="Proteomes" id="UP000006548">
    <property type="component" value="Chromosome 2"/>
</dbReference>
<gene>
    <name evidence="1 2" type="ordered locus">At2g31265</name>
</gene>
<dbReference type="SMR" id="A0A1P8AX78"/>
<dbReference type="KEGG" id="ath:AT2G31265"/>